<keyword evidence="1" id="KW-1133">Transmembrane helix</keyword>
<protein>
    <submittedName>
        <fullName evidence="2">Uncharacterized protein</fullName>
    </submittedName>
</protein>
<feature type="transmembrane region" description="Helical" evidence="1">
    <location>
        <begin position="76"/>
        <end position="101"/>
    </location>
</feature>
<comment type="caution">
    <text evidence="2">The sequence shown here is derived from an EMBL/GenBank/DDBJ whole genome shotgun (WGS) entry which is preliminary data.</text>
</comment>
<name>A0A5C4WCI9_9ACTN</name>
<evidence type="ECO:0000256" key="1">
    <source>
        <dbReference type="SAM" id="Phobius"/>
    </source>
</evidence>
<evidence type="ECO:0000313" key="2">
    <source>
        <dbReference type="EMBL" id="TNM46024.1"/>
    </source>
</evidence>
<gene>
    <name evidence="2" type="ORF">FHP29_03530</name>
</gene>
<proteinExistence type="predicted"/>
<dbReference type="AlphaFoldDB" id="A0A5C4WCI9"/>
<dbReference type="Proteomes" id="UP000313231">
    <property type="component" value="Unassembled WGS sequence"/>
</dbReference>
<organism evidence="2 3">
    <name type="scientific">Nocardioides albidus</name>
    <dbReference type="NCBI Taxonomy" id="1517589"/>
    <lineage>
        <taxon>Bacteria</taxon>
        <taxon>Bacillati</taxon>
        <taxon>Actinomycetota</taxon>
        <taxon>Actinomycetes</taxon>
        <taxon>Propionibacteriales</taxon>
        <taxon>Nocardioidaceae</taxon>
        <taxon>Nocardioides</taxon>
    </lineage>
</organism>
<sequence length="142" mass="15310">MPLSFVFLSNEREECAMGMRAIGALAAAVSAVVHLYLWFDGVRDQGTVGRLFVVNVVAGVVIAVLVVAWRSWVPLFLLAGFGATTLLAFVISTTGGLFGIHTTWDSWYAWVAAISEILAVVVAVATSVSEGWLPHSSRRRTE</sequence>
<keyword evidence="3" id="KW-1185">Reference proteome</keyword>
<reference evidence="2 3" key="1">
    <citation type="journal article" date="2016" name="Int. J. Syst. Evol. Microbiol.">
        <title>Nocardioides albidus sp. nov., an actinobacterium isolated from garden soil.</title>
        <authorList>
            <person name="Singh H."/>
            <person name="Du J."/>
            <person name="Trinh H."/>
            <person name="Won K."/>
            <person name="Yang J.E."/>
            <person name="Yin C."/>
            <person name="Kook M."/>
            <person name="Yi T.H."/>
        </authorList>
    </citation>
    <scope>NUCLEOTIDE SEQUENCE [LARGE SCALE GENOMIC DNA]</scope>
    <source>
        <strain evidence="2 3">CCTCC AB 2015297</strain>
    </source>
</reference>
<feature type="transmembrane region" description="Helical" evidence="1">
    <location>
        <begin position="21"/>
        <end position="39"/>
    </location>
</feature>
<keyword evidence="1" id="KW-0472">Membrane</keyword>
<keyword evidence="1" id="KW-0812">Transmembrane</keyword>
<evidence type="ECO:0000313" key="3">
    <source>
        <dbReference type="Proteomes" id="UP000313231"/>
    </source>
</evidence>
<dbReference type="EMBL" id="VDMP01000016">
    <property type="protein sequence ID" value="TNM46024.1"/>
    <property type="molecule type" value="Genomic_DNA"/>
</dbReference>
<feature type="transmembrane region" description="Helical" evidence="1">
    <location>
        <begin position="107"/>
        <end position="133"/>
    </location>
</feature>
<feature type="transmembrane region" description="Helical" evidence="1">
    <location>
        <begin position="51"/>
        <end position="69"/>
    </location>
</feature>
<accession>A0A5C4WCI9</accession>